<dbReference type="NCBIfam" id="TIGR04306">
    <property type="entry name" value="salvage_TenA"/>
    <property type="match status" value="1"/>
</dbReference>
<dbReference type="SMART" id="SM01310">
    <property type="entry name" value="RICTOR_V"/>
    <property type="match status" value="1"/>
</dbReference>
<dbReference type="InterPro" id="IPR036274">
    <property type="entry name" value="HR1_rpt_sf"/>
</dbReference>
<dbReference type="InterPro" id="IPR011072">
    <property type="entry name" value="HR1_rho-bd"/>
</dbReference>
<dbReference type="InterPro" id="IPR029452">
    <property type="entry name" value="RICTOR_V"/>
</dbReference>
<accession>A0AAD9SE86</accession>
<dbReference type="CDD" id="cd01169">
    <property type="entry name" value="HMPP_kinase"/>
    <property type="match status" value="1"/>
</dbReference>
<dbReference type="Proteomes" id="UP001265746">
    <property type="component" value="Unassembled WGS sequence"/>
</dbReference>
<dbReference type="InterPro" id="IPR029056">
    <property type="entry name" value="Ribokinase-like"/>
</dbReference>
<dbReference type="InterPro" id="IPR029451">
    <property type="entry name" value="RICTOR_M"/>
</dbReference>
<dbReference type="Gene3D" id="1.20.910.10">
    <property type="entry name" value="Heme oxygenase-like"/>
    <property type="match status" value="1"/>
</dbReference>
<feature type="region of interest" description="Disordered" evidence="4">
    <location>
        <begin position="1210"/>
        <end position="1229"/>
    </location>
</feature>
<comment type="similarity">
    <text evidence="1">Belongs to the RICTOR family.</text>
</comment>
<dbReference type="SUPFAM" id="SSF48613">
    <property type="entry name" value="Heme oxygenase-like"/>
    <property type="match status" value="1"/>
</dbReference>
<dbReference type="Gene3D" id="1.25.10.10">
    <property type="entry name" value="Leucine-rich Repeat Variant"/>
    <property type="match status" value="1"/>
</dbReference>
<proteinExistence type="inferred from homology"/>
<dbReference type="CDD" id="cd19367">
    <property type="entry name" value="TenA_C_ScTHI20-like"/>
    <property type="match status" value="1"/>
</dbReference>
<feature type="region of interest" description="Disordered" evidence="4">
    <location>
        <begin position="1"/>
        <end position="104"/>
    </location>
</feature>
<evidence type="ECO:0000256" key="4">
    <source>
        <dbReference type="SAM" id="MobiDB-lite"/>
    </source>
</evidence>
<dbReference type="InterPro" id="IPR011989">
    <property type="entry name" value="ARM-like"/>
</dbReference>
<dbReference type="Pfam" id="PF03070">
    <property type="entry name" value="TENA_THI-4"/>
    <property type="match status" value="1"/>
</dbReference>
<dbReference type="Pfam" id="PF14663">
    <property type="entry name" value="RasGEF_N_2"/>
    <property type="match status" value="1"/>
</dbReference>
<evidence type="ECO:0000256" key="2">
    <source>
        <dbReference type="PROSITE-ProRule" id="PRU01207"/>
    </source>
</evidence>
<dbReference type="Pfam" id="PF14664">
    <property type="entry name" value="RICTOR_N"/>
    <property type="match status" value="1"/>
</dbReference>
<dbReference type="FunFam" id="3.40.1190.20:FF:000034">
    <property type="entry name" value="Putative hydroxymethylpyrimidine/ phosphomethylpyrimidine kinase 2"/>
    <property type="match status" value="1"/>
</dbReference>
<evidence type="ECO:0000259" key="5">
    <source>
        <dbReference type="PROSITE" id="PS51860"/>
    </source>
</evidence>
<gene>
    <name evidence="6" type="ORF">N8I77_008089</name>
</gene>
<dbReference type="PROSITE" id="PS51860">
    <property type="entry name" value="REM_1"/>
    <property type="match status" value="1"/>
</dbReference>
<sequence length="1883" mass="208544">MDGPPTMLGSSVTPTQTPTQKEKPFSPQSSSTISGPRPSLDLNDGGNLQLPSAANGPASVRNMSTSAVSFGPRGSSLNPSSMAGPGSFSSDLRSQMGQSRAGSRMDVYNNLGTLDEAGDSPAKDKLLTDLRDDLARENKIKEGSENMLEALNNKKPKQVKEQKAKVEAELNASYARIRNLKLRIEELQQAKAAPTTPIRAPEEFFPPRGIRSPQSASRSGAGSDIEETMDPTYQLGELLQALEATGLTPEYYVAKANSLVDLFKQYPMLKYDLVWSIFGLRVQMMLVSDSREVVAAGYRMTRYAMSDRISLKKIRTLNTDYIVISSLIKDRKADLEREQALKFVRAFLDIKDGIRELSRAVVRTVVSIAEHNEDRLRPICLETLAEILVRDPQLALASGAMGILCDALTEGSYKAPQSLISAFLFLLDSPQRRKYLRPGYDVEVIFNVFTDVFITNETILKHNSRAISSALKTWSGLMYLSMYNSRAIRSLISSLVIPNPQARDTVIDLLYSLLRIKSPAWATPFLAGRRLTTYGRVTAMNTTAPKGTQAYIEDDGGEQNFVDHYTALLLAALIRSDLVPTLLNLARDAEDETLKRKSTLLLGEVLRLSSRLLPPSWSSELQFLPGLFSAAVRFNEKSHFVATSLVYQISSVSRTLYRSSPSVFTAAGLAAHQISNPGLEEEQTRAAPVVSVDEGTFRQLLVDSYVLSSSNYLKWNWDIILKVIEGPLTINKRVEDAIKASKWMKRVMGFYRPFKYRFSDMKNTRNTQKYVRAGCALMQALLQTPQGRAYLVDNKVLRQLAECLAQCDPKSGLTARVPLFSRDRLMDTLSGGYVAMLGVLTADIRGLEMMNRWRMFNMIFSILDGQRRPDLIKMMLSHFDYNIQHHPQVLLQKAMTSNTKEIRMYATNILGKHANDPKANLTGDMKWAIRALVTQLYDPEVEVSATAIKTLEKACNTRNYLEMIVECKPGLDHLGEIGAPLLLRFLSTSIGYHYLDGLDYISNEMDDWFLGRNDTYVNTVEASLARAFADGQDEPANRLSLLGEEPDTEADPHVPPHFYRELTRTEEGCRLLQDKGHFAEFASTIKEHGLEADDAEIMIKVKGCMWAVGNVGSMERGAPFLESCDVVQHIVRIAEDHEVMSMRGTAFFVIGLISRSVHGLEMLSELGWDANTNSLGNSTGFCVPSDLSKFFSLQPWQHETAGAIVLPETQRTEKSAKPPVLPSRPRSDSLMEVMGPPTSEYGYANTGAFDDDEHIELDPDPLNHKILELFIDLSNTVRFGKARTELVQLKEQKKPPGFSDARLFRRVVALMEMHHYRLNARRMLELFERSVLRQVVFDEDGESEELDDPTGLPAQDSGTGTPARENEEDTEAGGMFQGRLLVIAGSDCSGGAGLEADQKVIAAHGCYAMTATTALTAQNTLGVYDIHQVPPAFLRRQIDACFDDIGVDVVKTGMLASTETIRAVAEALEGRDFGRLVIDPVMVATTGAELLPSEALRALRERLFPRATIVTPNIPEARLLLADAGLAPVELGGVADLEAVARALHSLGSEWVLVKGGHCPLRRDYAVAKTDAEREIVVDVLCGREGCIRIETDFQTSRNTHGTGCSLASAIASNLAKGIPVPQAVKAACRYIQSGIQTAPGLGSGNGPLNHFHSTYTLPFSPGRFVEWMLDRPDVAPVWHQFINHPFVMAMGNGALPLESFKGYLIQDYLYLIQFARANALAGYKAKNMRDISAAAAIVGHIDRETALHLTYCEGFGVSRDEMEASEEKQACTAYTRYVLDIGQSQDWLGLQIALAPCLLGYGALAKMLHGDSKSVRQGNHYWNWIENYVADDYVQAVKTGSELLERNAVLQSPSRIEELVKIFVHATKMEIGFWEMFPHSQD</sequence>
<evidence type="ECO:0000313" key="6">
    <source>
        <dbReference type="EMBL" id="KAK2605238.1"/>
    </source>
</evidence>
<feature type="coiled-coil region" evidence="3">
    <location>
        <begin position="134"/>
        <end position="190"/>
    </location>
</feature>
<dbReference type="GO" id="GO:0031932">
    <property type="term" value="C:TORC2 complex"/>
    <property type="evidence" value="ECO:0007669"/>
    <property type="project" value="InterPro"/>
</dbReference>
<feature type="domain" description="REM-1" evidence="5">
    <location>
        <begin position="113"/>
        <end position="193"/>
    </location>
</feature>
<dbReference type="PANTHER" id="PTHR13298:SF11">
    <property type="entry name" value="RAPAMYCIN-INSENSITIVE COMPANION OF MTOR"/>
    <property type="match status" value="1"/>
</dbReference>
<name>A0AAD9SE86_PHOAM</name>
<feature type="region of interest" description="Disordered" evidence="4">
    <location>
        <begin position="1340"/>
        <end position="1371"/>
    </location>
</feature>
<dbReference type="NCBIfam" id="TIGR00097">
    <property type="entry name" value="HMP-P_kinase"/>
    <property type="match status" value="1"/>
</dbReference>
<dbReference type="Pfam" id="PF08543">
    <property type="entry name" value="Phos_pyr_kin"/>
    <property type="match status" value="1"/>
</dbReference>
<reference evidence="6" key="1">
    <citation type="submission" date="2023-06" db="EMBL/GenBank/DDBJ databases">
        <authorList>
            <person name="Noh H."/>
        </authorList>
    </citation>
    <scope>NUCLEOTIDE SEQUENCE</scope>
    <source>
        <strain evidence="6">DUCC20226</strain>
    </source>
</reference>
<comment type="caution">
    <text evidence="6">The sequence shown here is derived from an EMBL/GenBank/DDBJ whole genome shotgun (WGS) entry which is preliminary data.</text>
</comment>
<dbReference type="InterPro" id="IPR029453">
    <property type="entry name" value="Rictor_IV"/>
</dbReference>
<dbReference type="InterPro" id="IPR016024">
    <property type="entry name" value="ARM-type_fold"/>
</dbReference>
<dbReference type="InterPro" id="IPR028268">
    <property type="entry name" value="Pianissimo_fam"/>
</dbReference>
<dbReference type="Gene3D" id="3.40.1190.20">
    <property type="match status" value="1"/>
</dbReference>
<dbReference type="SUPFAM" id="SSF46585">
    <property type="entry name" value="HR1 repeat"/>
    <property type="match status" value="1"/>
</dbReference>
<dbReference type="SMART" id="SM00742">
    <property type="entry name" value="Hr1"/>
    <property type="match status" value="1"/>
</dbReference>
<keyword evidence="7" id="KW-1185">Reference proteome</keyword>
<dbReference type="SUPFAM" id="SSF53613">
    <property type="entry name" value="Ribokinase-like"/>
    <property type="match status" value="1"/>
</dbReference>
<evidence type="ECO:0000313" key="7">
    <source>
        <dbReference type="Proteomes" id="UP001265746"/>
    </source>
</evidence>
<dbReference type="SMART" id="SM01303">
    <property type="entry name" value="RasGEF_N_2"/>
    <property type="match status" value="1"/>
</dbReference>
<feature type="compositionally biased region" description="Polar residues" evidence="4">
    <location>
        <begin position="75"/>
        <end position="101"/>
    </location>
</feature>
<dbReference type="Pfam" id="PF14668">
    <property type="entry name" value="RICTOR_V"/>
    <property type="match status" value="1"/>
</dbReference>
<dbReference type="Pfam" id="PF02185">
    <property type="entry name" value="HR1"/>
    <property type="match status" value="1"/>
</dbReference>
<protein>
    <recommendedName>
        <fullName evidence="5">REM-1 domain-containing protein</fullName>
    </recommendedName>
</protein>
<dbReference type="Gene3D" id="1.10.287.160">
    <property type="entry name" value="HR1 repeat"/>
    <property type="match status" value="1"/>
</dbReference>
<dbReference type="SUPFAM" id="SSF48371">
    <property type="entry name" value="ARM repeat"/>
    <property type="match status" value="1"/>
</dbReference>
<dbReference type="GO" id="GO:0008972">
    <property type="term" value="F:phosphomethylpyrimidine kinase activity"/>
    <property type="evidence" value="ECO:0007669"/>
    <property type="project" value="InterPro"/>
</dbReference>
<evidence type="ECO:0000256" key="1">
    <source>
        <dbReference type="ARBA" id="ARBA00008878"/>
    </source>
</evidence>
<dbReference type="InterPro" id="IPR004399">
    <property type="entry name" value="HMP/HMP-P_kinase_dom"/>
</dbReference>
<keyword evidence="2 3" id="KW-0175">Coiled coil</keyword>
<dbReference type="InterPro" id="IPR013749">
    <property type="entry name" value="PM/HMP-P_kinase-1"/>
</dbReference>
<dbReference type="InterPro" id="IPR027574">
    <property type="entry name" value="Thiaminase_II"/>
</dbReference>
<dbReference type="InterPro" id="IPR004305">
    <property type="entry name" value="Thiaminase-2/PQQC"/>
</dbReference>
<feature type="region of interest" description="Disordered" evidence="4">
    <location>
        <begin position="193"/>
        <end position="227"/>
    </location>
</feature>
<dbReference type="SMART" id="SM01308">
    <property type="entry name" value="RICTOR_N"/>
    <property type="match status" value="1"/>
</dbReference>
<dbReference type="GO" id="GO:0050334">
    <property type="term" value="F:thiaminase activity"/>
    <property type="evidence" value="ECO:0007669"/>
    <property type="project" value="InterPro"/>
</dbReference>
<dbReference type="GO" id="GO:0038203">
    <property type="term" value="P:TORC2 signaling"/>
    <property type="evidence" value="ECO:0007669"/>
    <property type="project" value="TreeGrafter"/>
</dbReference>
<dbReference type="FunFam" id="1.20.910.10:FF:000003">
    <property type="entry name" value="Hydroxymethylpyrimidine/phosphomethylpyrimidine kinase THI20"/>
    <property type="match status" value="1"/>
</dbReference>
<dbReference type="InterPro" id="IPR028267">
    <property type="entry name" value="Pianissimo_N"/>
</dbReference>
<evidence type="ECO:0000256" key="3">
    <source>
        <dbReference type="SAM" id="Coils"/>
    </source>
</evidence>
<dbReference type="EMBL" id="JAUJFL010000004">
    <property type="protein sequence ID" value="KAK2605238.1"/>
    <property type="molecule type" value="Genomic_DNA"/>
</dbReference>
<dbReference type="SMART" id="SM01307">
    <property type="entry name" value="RICTOR_M"/>
    <property type="match status" value="1"/>
</dbReference>
<dbReference type="InterPro" id="IPR016084">
    <property type="entry name" value="Haem_Oase-like_multi-hlx"/>
</dbReference>
<dbReference type="Pfam" id="PF14666">
    <property type="entry name" value="RICTOR_M"/>
    <property type="match status" value="1"/>
</dbReference>
<dbReference type="PANTHER" id="PTHR13298">
    <property type="entry name" value="CYTOSOLIC REGULATOR PIANISSIMO"/>
    <property type="match status" value="1"/>
</dbReference>
<dbReference type="GO" id="GO:0009228">
    <property type="term" value="P:thiamine biosynthetic process"/>
    <property type="evidence" value="ECO:0007669"/>
    <property type="project" value="InterPro"/>
</dbReference>
<organism evidence="6 7">
    <name type="scientific">Phomopsis amygdali</name>
    <name type="common">Fusicoccum amygdali</name>
    <dbReference type="NCBI Taxonomy" id="1214568"/>
    <lineage>
        <taxon>Eukaryota</taxon>
        <taxon>Fungi</taxon>
        <taxon>Dikarya</taxon>
        <taxon>Ascomycota</taxon>
        <taxon>Pezizomycotina</taxon>
        <taxon>Sordariomycetes</taxon>
        <taxon>Sordariomycetidae</taxon>
        <taxon>Diaporthales</taxon>
        <taxon>Diaporthaceae</taxon>
        <taxon>Diaporthe</taxon>
    </lineage>
</organism>